<dbReference type="GO" id="GO:0036126">
    <property type="term" value="C:sperm flagellum"/>
    <property type="evidence" value="ECO:0007669"/>
    <property type="project" value="TreeGrafter"/>
</dbReference>
<dbReference type="InterPro" id="IPR033336">
    <property type="entry name" value="SAXO1/2"/>
</dbReference>
<dbReference type="GO" id="GO:0008017">
    <property type="term" value="F:microtubule binding"/>
    <property type="evidence" value="ECO:0007669"/>
    <property type="project" value="InterPro"/>
</dbReference>
<evidence type="ECO:0000256" key="2">
    <source>
        <dbReference type="SAM" id="MobiDB-lite"/>
    </source>
</evidence>
<accession>A0A0L7QKX8</accession>
<name>A0A0L7QKX8_9HYME</name>
<dbReference type="Proteomes" id="UP000053825">
    <property type="component" value="Unassembled WGS sequence"/>
</dbReference>
<dbReference type="AlphaFoldDB" id="A0A0L7QKX8"/>
<dbReference type="STRING" id="597456.A0A0L7QKX8"/>
<dbReference type="EMBL" id="KQ414940">
    <property type="protein sequence ID" value="KOC59181.1"/>
    <property type="molecule type" value="Genomic_DNA"/>
</dbReference>
<dbReference type="GO" id="GO:0005814">
    <property type="term" value="C:centriole"/>
    <property type="evidence" value="ECO:0007669"/>
    <property type="project" value="TreeGrafter"/>
</dbReference>
<evidence type="ECO:0000256" key="1">
    <source>
        <dbReference type="ARBA" id="ARBA00008738"/>
    </source>
</evidence>
<dbReference type="GO" id="GO:0005879">
    <property type="term" value="C:axonemal microtubule"/>
    <property type="evidence" value="ECO:0007669"/>
    <property type="project" value="TreeGrafter"/>
</dbReference>
<proteinExistence type="inferred from homology"/>
<comment type="similarity">
    <text evidence="1">Belongs to the FAM154 family.</text>
</comment>
<dbReference type="PANTHER" id="PTHR31516">
    <property type="entry name" value="STABILIZER OF AXONEMAL MICROTUBULES 2"/>
    <property type="match status" value="1"/>
</dbReference>
<dbReference type="OrthoDB" id="3349449at2759"/>
<evidence type="ECO:0000313" key="3">
    <source>
        <dbReference type="EMBL" id="KOC59181.1"/>
    </source>
</evidence>
<gene>
    <name evidence="3" type="ORF">WH47_11257</name>
</gene>
<dbReference type="PANTHER" id="PTHR31516:SF17">
    <property type="entry name" value="STABILIZER OF AXONEMAL MICROTUBULES 2"/>
    <property type="match status" value="1"/>
</dbReference>
<dbReference type="GO" id="GO:0036064">
    <property type="term" value="C:ciliary basal body"/>
    <property type="evidence" value="ECO:0007669"/>
    <property type="project" value="TreeGrafter"/>
</dbReference>
<reference evidence="3 4" key="1">
    <citation type="submission" date="2015-07" db="EMBL/GenBank/DDBJ databases">
        <title>The genome of Habropoda laboriosa.</title>
        <authorList>
            <person name="Pan H."/>
            <person name="Kapheim K."/>
        </authorList>
    </citation>
    <scope>NUCLEOTIDE SEQUENCE [LARGE SCALE GENOMIC DNA]</scope>
    <source>
        <strain evidence="3">0110345459</strain>
    </source>
</reference>
<evidence type="ECO:0000313" key="4">
    <source>
        <dbReference type="Proteomes" id="UP000053825"/>
    </source>
</evidence>
<organism evidence="3 4">
    <name type="scientific">Habropoda laboriosa</name>
    <dbReference type="NCBI Taxonomy" id="597456"/>
    <lineage>
        <taxon>Eukaryota</taxon>
        <taxon>Metazoa</taxon>
        <taxon>Ecdysozoa</taxon>
        <taxon>Arthropoda</taxon>
        <taxon>Hexapoda</taxon>
        <taxon>Insecta</taxon>
        <taxon>Pterygota</taxon>
        <taxon>Neoptera</taxon>
        <taxon>Endopterygota</taxon>
        <taxon>Hymenoptera</taxon>
        <taxon>Apocrita</taxon>
        <taxon>Aculeata</taxon>
        <taxon>Apoidea</taxon>
        <taxon>Anthophila</taxon>
        <taxon>Apidae</taxon>
        <taxon>Habropoda</taxon>
    </lineage>
</organism>
<sequence length="492" mass="55587">MEVVEINRKKMQPRLPCRKSLECPCNVQCTRRYVQPTRVKSFAPVRTYNPPSKMLEAKTTYHLSYLNVDRAEMRQSRSQPIRPAAALAKSDVPFSAETTNKLSYKLNENISRTKPIIPRQRSMIGSGRMDNVTTIRHDYQRKYVEKPEMIMPCGNIRVSSGQLDASTTAKLSYVDPGPTEPTINFKPITAYCPPSEPIFDDTTHKLSYQPVCIEAKDTCPWQQKPTYKPPDVAMCGKTTYSESYLQNEEPRMEEPVRPTIADVLPHGGEFHGKTIYKESYLELAGKVKRVEPILPCNSISKPGGKVSADTTSKLSYQPVQSEKRAPILPRHRNMLGDGPMQTKTTSRCDFVKKVTLRPELIIPCNNIRNAETAIDDRTTTKMSYVKPDLVESVQSFKPVVQYKKLPEKIECDTVNKLSYQPWTLTPKETVPWAVKGKYQPPTNPMCADTIYHVSYPAPGHYEEICGPENCKDPSCPAIQSEAIANDENSCNQ</sequence>
<protein>
    <submittedName>
        <fullName evidence="3">Protein FAM154B</fullName>
    </submittedName>
</protein>
<keyword evidence="4" id="KW-1185">Reference proteome</keyword>
<feature type="region of interest" description="Disordered" evidence="2">
    <location>
        <begin position="302"/>
        <end position="321"/>
    </location>
</feature>
<feature type="compositionally biased region" description="Polar residues" evidence="2">
    <location>
        <begin position="308"/>
        <end position="320"/>
    </location>
</feature>